<feature type="domain" description="FH2" evidence="2">
    <location>
        <begin position="120"/>
        <end position="538"/>
    </location>
</feature>
<dbReference type="GO" id="GO:0008017">
    <property type="term" value="F:microtubule binding"/>
    <property type="evidence" value="ECO:0007669"/>
    <property type="project" value="InterPro"/>
</dbReference>
<dbReference type="STRING" id="37653.A0A0L8HL97"/>
<gene>
    <name evidence="3" type="ORF">OCBIM_22012107mg</name>
</gene>
<name>A0A0L8HL97_OCTBM</name>
<dbReference type="SUPFAM" id="SSF101447">
    <property type="entry name" value="Formin homology 2 domain (FH2 domain)"/>
    <property type="match status" value="1"/>
</dbReference>
<dbReference type="GO" id="GO:0005737">
    <property type="term" value="C:cytoplasm"/>
    <property type="evidence" value="ECO:0007669"/>
    <property type="project" value="TreeGrafter"/>
</dbReference>
<evidence type="ECO:0000256" key="1">
    <source>
        <dbReference type="ARBA" id="ARBA00005271"/>
    </source>
</evidence>
<organism evidence="3">
    <name type="scientific">Octopus bimaculoides</name>
    <name type="common">California two-spotted octopus</name>
    <dbReference type="NCBI Taxonomy" id="37653"/>
    <lineage>
        <taxon>Eukaryota</taxon>
        <taxon>Metazoa</taxon>
        <taxon>Spiralia</taxon>
        <taxon>Lophotrochozoa</taxon>
        <taxon>Mollusca</taxon>
        <taxon>Cephalopoda</taxon>
        <taxon>Coleoidea</taxon>
        <taxon>Octopodiformes</taxon>
        <taxon>Octopoda</taxon>
        <taxon>Incirrata</taxon>
        <taxon>Octopodidae</taxon>
        <taxon>Octopus</taxon>
    </lineage>
</organism>
<dbReference type="InterPro" id="IPR015425">
    <property type="entry name" value="FH2_Formin"/>
</dbReference>
<dbReference type="Gene3D" id="1.20.58.2220">
    <property type="entry name" value="Formin, FH2 domain"/>
    <property type="match status" value="1"/>
</dbReference>
<dbReference type="PROSITE" id="PS51444">
    <property type="entry name" value="FH2"/>
    <property type="match status" value="1"/>
</dbReference>
<accession>A0A0L8HL97</accession>
<dbReference type="PRINTS" id="PR00828">
    <property type="entry name" value="FORMIN"/>
</dbReference>
<dbReference type="SMART" id="SM00498">
    <property type="entry name" value="FH2"/>
    <property type="match status" value="1"/>
</dbReference>
<dbReference type="GO" id="GO:0045010">
    <property type="term" value="P:actin nucleation"/>
    <property type="evidence" value="ECO:0007669"/>
    <property type="project" value="InterPro"/>
</dbReference>
<dbReference type="GO" id="GO:0005884">
    <property type="term" value="C:actin filament"/>
    <property type="evidence" value="ECO:0007669"/>
    <property type="project" value="InterPro"/>
</dbReference>
<dbReference type="OrthoDB" id="6146826at2759"/>
<proteinExistence type="inferred from homology"/>
<dbReference type="EMBL" id="KQ417874">
    <property type="protein sequence ID" value="KOF90011.1"/>
    <property type="molecule type" value="Genomic_DNA"/>
</dbReference>
<dbReference type="InterPro" id="IPR001265">
    <property type="entry name" value="Formin_Cappuccino_subfam"/>
</dbReference>
<reference evidence="3" key="1">
    <citation type="submission" date="2015-07" db="EMBL/GenBank/DDBJ databases">
        <title>MeaNS - Measles Nucleotide Surveillance Program.</title>
        <authorList>
            <person name="Tran T."/>
            <person name="Druce J."/>
        </authorList>
    </citation>
    <scope>NUCLEOTIDE SEQUENCE</scope>
    <source>
        <strain evidence="3">UCB-OBI-ISO-001</strain>
        <tissue evidence="3">Gonad</tissue>
    </source>
</reference>
<sequence>MPNSPIDQTLLWEELDETSINFDEFDELFSKPPADKTLRSKAKSKPKADKQPCAFYSVNGGHGFGSCNEEGTRLLVFCDVNNLMICNTNFRKPASHLIVYQSGGQASQYRLVISNFRVQARMVPRSRPVRKRKIWKLKNPLNSQSFRNILIKAFNEEEEEEDLQTCNIEDNWKFLWDSLLRATEQIRGWCKVVNTDLRVVKLLDSKRSQALGIFLSSLRLEMADIENAILSFDTSLMDLEKLKTLYDIRGEKAELQKIEDTIAKNPDVAFDKPEQFLHDLNQIPDYAERIFCSIFQSTFQESISVLENKLNNLKMTCEAMVTGVSIRRILSLVLTMGNYMNGGHMKRGQADGFGLEILSKLKDVKSKDNRTSLLQYVVKEYVQRYEQEDAGTDKVALPLPDPSDINQATLVNFEDILVEMGKIEKDFQSAETRSDKVMESSGEKFLQPFKDIMTEFFIKGRQELKDQQENLRECQNKFDYVVKFYCVKPKSGEKTVTPVYFFSLWMTFCKEFKDFWKKEQQIIVKQSMILRGKYCALTPLFKRSFLQAVPPMSSSNFSCGYIELIVQFLVE</sequence>
<protein>
    <recommendedName>
        <fullName evidence="2">FH2 domain-containing protein</fullName>
    </recommendedName>
</protein>
<dbReference type="GO" id="GO:0051015">
    <property type="term" value="F:actin filament binding"/>
    <property type="evidence" value="ECO:0007669"/>
    <property type="project" value="TreeGrafter"/>
</dbReference>
<dbReference type="PANTHER" id="PTHR45920:SF7">
    <property type="entry name" value="FORMIN-G"/>
    <property type="match status" value="1"/>
</dbReference>
<evidence type="ECO:0000259" key="2">
    <source>
        <dbReference type="PROSITE" id="PS51444"/>
    </source>
</evidence>
<evidence type="ECO:0000313" key="3">
    <source>
        <dbReference type="EMBL" id="KOF90011.1"/>
    </source>
</evidence>
<dbReference type="AlphaFoldDB" id="A0A0L8HL97"/>
<dbReference type="PANTHER" id="PTHR45920">
    <property type="entry name" value="FORMIN HOMOLOGY 2 DOMAIN CONTAINING, ISOFORM I"/>
    <property type="match status" value="1"/>
</dbReference>
<comment type="similarity">
    <text evidence="1">Belongs to the formin homology family. Cappuccino subfamily.</text>
</comment>
<dbReference type="GO" id="GO:0030866">
    <property type="term" value="P:cortical actin cytoskeleton organization"/>
    <property type="evidence" value="ECO:0007669"/>
    <property type="project" value="TreeGrafter"/>
</dbReference>
<dbReference type="Pfam" id="PF02181">
    <property type="entry name" value="FH2"/>
    <property type="match status" value="1"/>
</dbReference>
<dbReference type="InterPro" id="IPR042201">
    <property type="entry name" value="FH2_Formin_sf"/>
</dbReference>